<reference evidence="4 5" key="1">
    <citation type="submission" date="2019-04" db="EMBL/GenBank/DDBJ databases">
        <title>Streptomyces rhizosphaericola sp. nov., an actinobacterium isolated from the wheat rhizosphere.</title>
        <authorList>
            <person name="Vargas Hoyos H.A."/>
            <person name="Santos S.N."/>
            <person name="Genuario D.B."/>
            <person name="Melo I.S."/>
            <person name="Da Silva L.J."/>
            <person name="Da Silva F.S.P."/>
            <person name="Zucchi T.D."/>
        </authorList>
    </citation>
    <scope>NUCLEOTIDE SEQUENCE [LARGE SCALE GENOMIC DNA]</scope>
    <source>
        <strain evidence="4 5">1AS2c</strain>
    </source>
</reference>
<evidence type="ECO:0000313" key="5">
    <source>
        <dbReference type="Proteomes" id="UP000306274"/>
    </source>
</evidence>
<name>A0ABY2PJJ8_9ACTN</name>
<evidence type="ECO:0000256" key="2">
    <source>
        <dbReference type="SAM" id="Phobius"/>
    </source>
</evidence>
<keyword evidence="3" id="KW-0732">Signal</keyword>
<feature type="chain" id="PRO_5047311216" evidence="3">
    <location>
        <begin position="22"/>
        <end position="156"/>
    </location>
</feature>
<evidence type="ECO:0000256" key="3">
    <source>
        <dbReference type="SAM" id="SignalP"/>
    </source>
</evidence>
<keyword evidence="5" id="KW-1185">Reference proteome</keyword>
<accession>A0ABY2PJJ8</accession>
<dbReference type="Proteomes" id="UP000306274">
    <property type="component" value="Unassembled WGS sequence"/>
</dbReference>
<keyword evidence="2" id="KW-0812">Transmembrane</keyword>
<proteinExistence type="predicted"/>
<sequence length="156" mass="15314">MMCGRLLLLAALLFGIFTMHTVGHPAEHPDPGLTSQAGPVAAQSAPMAAQAGPGSAHTGPAAVSAVEVEVDGVSGGAAHHSGPASPGSPMSGMDPLSVCLAVLGAWGLALVGLWLFGVRVGGRGLGTPVGAGLLRVLRANPPPPISVLATVSVLRI</sequence>
<feature type="region of interest" description="Disordered" evidence="1">
    <location>
        <begin position="27"/>
        <end position="60"/>
    </location>
</feature>
<feature type="transmembrane region" description="Helical" evidence="2">
    <location>
        <begin position="95"/>
        <end position="116"/>
    </location>
</feature>
<comment type="caution">
    <text evidence="4">The sequence shown here is derived from an EMBL/GenBank/DDBJ whole genome shotgun (WGS) entry which is preliminary data.</text>
</comment>
<organism evidence="4 5">
    <name type="scientific">Streptomyces rhizosphaericola</name>
    <dbReference type="NCBI Taxonomy" id="2564098"/>
    <lineage>
        <taxon>Bacteria</taxon>
        <taxon>Bacillati</taxon>
        <taxon>Actinomycetota</taxon>
        <taxon>Actinomycetes</taxon>
        <taxon>Kitasatosporales</taxon>
        <taxon>Streptomycetaceae</taxon>
        <taxon>Streptomyces</taxon>
    </lineage>
</organism>
<feature type="signal peptide" evidence="3">
    <location>
        <begin position="1"/>
        <end position="21"/>
    </location>
</feature>
<dbReference type="EMBL" id="SRZK01000034">
    <property type="protein sequence ID" value="TGZ11230.1"/>
    <property type="molecule type" value="Genomic_DNA"/>
</dbReference>
<keyword evidence="2" id="KW-0472">Membrane</keyword>
<evidence type="ECO:0000313" key="4">
    <source>
        <dbReference type="EMBL" id="TGZ11230.1"/>
    </source>
</evidence>
<keyword evidence="2" id="KW-1133">Transmembrane helix</keyword>
<feature type="compositionally biased region" description="Low complexity" evidence="1">
    <location>
        <begin position="37"/>
        <end position="56"/>
    </location>
</feature>
<evidence type="ECO:0000256" key="1">
    <source>
        <dbReference type="SAM" id="MobiDB-lite"/>
    </source>
</evidence>
<gene>
    <name evidence="4" type="ORF">E5Z02_05890</name>
</gene>
<protein>
    <submittedName>
        <fullName evidence="4">Uncharacterized protein</fullName>
    </submittedName>
</protein>